<dbReference type="Proteomes" id="UP000789901">
    <property type="component" value="Unassembled WGS sequence"/>
</dbReference>
<feature type="non-terminal residue" evidence="2">
    <location>
        <position position="76"/>
    </location>
</feature>
<name>A0ABN7WGT5_GIGMA</name>
<evidence type="ECO:0000313" key="3">
    <source>
        <dbReference type="Proteomes" id="UP000789901"/>
    </source>
</evidence>
<proteinExistence type="predicted"/>
<accession>A0ABN7WGT5</accession>
<feature type="compositionally biased region" description="Basic and acidic residues" evidence="1">
    <location>
        <begin position="44"/>
        <end position="67"/>
    </location>
</feature>
<keyword evidence="3" id="KW-1185">Reference proteome</keyword>
<evidence type="ECO:0000313" key="2">
    <source>
        <dbReference type="EMBL" id="CAG8831961.1"/>
    </source>
</evidence>
<reference evidence="2 3" key="1">
    <citation type="submission" date="2021-06" db="EMBL/GenBank/DDBJ databases">
        <authorList>
            <person name="Kallberg Y."/>
            <person name="Tangrot J."/>
            <person name="Rosling A."/>
        </authorList>
    </citation>
    <scope>NUCLEOTIDE SEQUENCE [LARGE SCALE GENOMIC DNA]</scope>
    <source>
        <strain evidence="2 3">120-4 pot B 10/14</strain>
    </source>
</reference>
<gene>
    <name evidence="2" type="ORF">GMARGA_LOCUS30854</name>
</gene>
<evidence type="ECO:0000256" key="1">
    <source>
        <dbReference type="SAM" id="MobiDB-lite"/>
    </source>
</evidence>
<comment type="caution">
    <text evidence="2">The sequence shown here is derived from an EMBL/GenBank/DDBJ whole genome shotgun (WGS) entry which is preliminary data.</text>
</comment>
<dbReference type="EMBL" id="CAJVQB010044516">
    <property type="protein sequence ID" value="CAG8831961.1"/>
    <property type="molecule type" value="Genomic_DNA"/>
</dbReference>
<feature type="region of interest" description="Disordered" evidence="1">
    <location>
        <begin position="44"/>
        <end position="76"/>
    </location>
</feature>
<protein>
    <submittedName>
        <fullName evidence="2">19911_t:CDS:1</fullName>
    </submittedName>
</protein>
<organism evidence="2 3">
    <name type="scientific">Gigaspora margarita</name>
    <dbReference type="NCBI Taxonomy" id="4874"/>
    <lineage>
        <taxon>Eukaryota</taxon>
        <taxon>Fungi</taxon>
        <taxon>Fungi incertae sedis</taxon>
        <taxon>Mucoromycota</taxon>
        <taxon>Glomeromycotina</taxon>
        <taxon>Glomeromycetes</taxon>
        <taxon>Diversisporales</taxon>
        <taxon>Gigasporaceae</taxon>
        <taxon>Gigaspora</taxon>
    </lineage>
</organism>
<sequence length="76" mass="9269">MKAEINEHKMSNYYYKLIKATKKNHMIEMIKPRHSYRIKIKEKNPVDLQKTNKMDNDNKMELDESKQKKERKKICA</sequence>